<feature type="transmembrane region" description="Helical" evidence="2">
    <location>
        <begin position="12"/>
        <end position="37"/>
    </location>
</feature>
<evidence type="ECO:0000313" key="4">
    <source>
        <dbReference type="Proteomes" id="UP000270296"/>
    </source>
</evidence>
<dbReference type="Pfam" id="PF14997">
    <property type="entry name" value="CECR6_TMEM121"/>
    <property type="match status" value="1"/>
</dbReference>
<dbReference type="OrthoDB" id="5964337at2759"/>
<feature type="transmembrane region" description="Helical" evidence="2">
    <location>
        <begin position="170"/>
        <end position="191"/>
    </location>
</feature>
<name>A0A183J473_9BILA</name>
<keyword evidence="2" id="KW-0812">Transmembrane</keyword>
<dbReference type="InterPro" id="IPR032776">
    <property type="entry name" value="CECR6/TMEM121"/>
</dbReference>
<keyword evidence="4" id="KW-1185">Reference proteome</keyword>
<dbReference type="EMBL" id="UZAM01014394">
    <property type="protein sequence ID" value="VDP33690.1"/>
    <property type="molecule type" value="Genomic_DNA"/>
</dbReference>
<dbReference type="PANTHER" id="PTHR47399">
    <property type="entry name" value="TRANSMEMBRANE PROTEIN 121B"/>
    <property type="match status" value="1"/>
</dbReference>
<sequence length="275" mass="31779">MAKVALKLQVIFEILASTFCVVVTGVQLGVLDYYFVFYLKNDLWLLWIILDAVVVSVLCEDESNIRYAFVAWLVYSVILSAKICVIILLVEPVISKHELLGPNSLKFVLSLSALIYLLLVLSHHFNRIDGPRQIYLSYLASSITLDIMDSVLFLQLLIDKHRNLAINRNFSLQMFILALACFNFILPMFSLFKLRYRIGLPRWVPLPYEKVYSLFYFLTVNLPYLIIRARVYSSAEVSNDAYFFIIKNVVMVIVGIRELWVSFILRKSTVHSVDE</sequence>
<comment type="similarity">
    <text evidence="1">Belongs to the TMEM121 family.</text>
</comment>
<organism evidence="5">
    <name type="scientific">Soboliphyme baturini</name>
    <dbReference type="NCBI Taxonomy" id="241478"/>
    <lineage>
        <taxon>Eukaryota</taxon>
        <taxon>Metazoa</taxon>
        <taxon>Ecdysozoa</taxon>
        <taxon>Nematoda</taxon>
        <taxon>Enoplea</taxon>
        <taxon>Dorylaimia</taxon>
        <taxon>Dioctophymatida</taxon>
        <taxon>Dioctophymatoidea</taxon>
        <taxon>Soboliphymatidae</taxon>
        <taxon>Soboliphyme</taxon>
    </lineage>
</organism>
<evidence type="ECO:0000256" key="2">
    <source>
        <dbReference type="SAM" id="Phobius"/>
    </source>
</evidence>
<dbReference type="PANTHER" id="PTHR47399:SF1">
    <property type="entry name" value="TRANSMEMBRANE PROTEIN 121B"/>
    <property type="match status" value="1"/>
</dbReference>
<dbReference type="WBParaSite" id="SBAD_0001104201-mRNA-1">
    <property type="protein sequence ID" value="SBAD_0001104201-mRNA-1"/>
    <property type="gene ID" value="SBAD_0001104201"/>
</dbReference>
<dbReference type="InterPro" id="IPR026624">
    <property type="entry name" value="CECR6"/>
</dbReference>
<proteinExistence type="inferred from homology"/>
<keyword evidence="2" id="KW-0472">Membrane</keyword>
<feature type="transmembrane region" description="Helical" evidence="2">
    <location>
        <begin position="67"/>
        <end position="90"/>
    </location>
</feature>
<feature type="transmembrane region" description="Helical" evidence="2">
    <location>
        <begin position="241"/>
        <end position="260"/>
    </location>
</feature>
<evidence type="ECO:0000313" key="5">
    <source>
        <dbReference type="WBParaSite" id="SBAD_0001104201-mRNA-1"/>
    </source>
</evidence>
<reference evidence="5" key="1">
    <citation type="submission" date="2016-06" db="UniProtKB">
        <authorList>
            <consortium name="WormBaseParasite"/>
        </authorList>
    </citation>
    <scope>IDENTIFICATION</scope>
</reference>
<feature type="transmembrane region" description="Helical" evidence="2">
    <location>
        <begin position="43"/>
        <end position="60"/>
    </location>
</feature>
<protein>
    <submittedName>
        <fullName evidence="5">Transmembrane protein</fullName>
    </submittedName>
</protein>
<feature type="transmembrane region" description="Helical" evidence="2">
    <location>
        <begin position="105"/>
        <end position="122"/>
    </location>
</feature>
<dbReference type="AlphaFoldDB" id="A0A183J473"/>
<gene>
    <name evidence="3" type="ORF">SBAD_LOCUS10671</name>
</gene>
<feature type="transmembrane region" description="Helical" evidence="2">
    <location>
        <begin position="134"/>
        <end position="158"/>
    </location>
</feature>
<evidence type="ECO:0000256" key="1">
    <source>
        <dbReference type="ARBA" id="ARBA00007711"/>
    </source>
</evidence>
<keyword evidence="2" id="KW-1133">Transmembrane helix</keyword>
<evidence type="ECO:0000313" key="3">
    <source>
        <dbReference type="EMBL" id="VDP33690.1"/>
    </source>
</evidence>
<reference evidence="3 4" key="2">
    <citation type="submission" date="2018-11" db="EMBL/GenBank/DDBJ databases">
        <authorList>
            <consortium name="Pathogen Informatics"/>
        </authorList>
    </citation>
    <scope>NUCLEOTIDE SEQUENCE [LARGE SCALE GENOMIC DNA]</scope>
</reference>
<accession>A0A183J473</accession>
<feature type="transmembrane region" description="Helical" evidence="2">
    <location>
        <begin position="211"/>
        <end position="229"/>
    </location>
</feature>
<dbReference type="Proteomes" id="UP000270296">
    <property type="component" value="Unassembled WGS sequence"/>
</dbReference>